<dbReference type="InterPro" id="IPR042242">
    <property type="entry name" value="RecO_C"/>
</dbReference>
<sequence length="143" mass="15855">MAECALRYIREETAGPDTFEFLSNCIQFVDKTDYLNAVYPIQFGFGLASILGFGPGGSYDASEKLIFTLDKGFVSGTTQAAMNETDSAYLNKIITAEINTSSELQIPAAALKNIFQSMLLYFRYHFPETAALKSPEILHLLME</sequence>
<dbReference type="GO" id="GO:0006281">
    <property type="term" value="P:DNA repair"/>
    <property type="evidence" value="ECO:0007669"/>
    <property type="project" value="InterPro"/>
</dbReference>
<name>A0A644W2R8_9ZZZZ</name>
<evidence type="ECO:0000313" key="1">
    <source>
        <dbReference type="EMBL" id="MPL98034.1"/>
    </source>
</evidence>
<comment type="caution">
    <text evidence="1">The sequence shown here is derived from an EMBL/GenBank/DDBJ whole genome shotgun (WGS) entry which is preliminary data.</text>
</comment>
<dbReference type="Pfam" id="PF02565">
    <property type="entry name" value="RecO_C"/>
    <property type="match status" value="1"/>
</dbReference>
<dbReference type="InterPro" id="IPR003717">
    <property type="entry name" value="RecO"/>
</dbReference>
<proteinExistence type="predicted"/>
<reference evidence="1" key="1">
    <citation type="submission" date="2019-08" db="EMBL/GenBank/DDBJ databases">
        <authorList>
            <person name="Kucharzyk K."/>
            <person name="Murdoch R.W."/>
            <person name="Higgins S."/>
            <person name="Loffler F."/>
        </authorList>
    </citation>
    <scope>NUCLEOTIDE SEQUENCE</scope>
</reference>
<accession>A0A644W2R8</accession>
<dbReference type="GO" id="GO:0006310">
    <property type="term" value="P:DNA recombination"/>
    <property type="evidence" value="ECO:0007669"/>
    <property type="project" value="InterPro"/>
</dbReference>
<dbReference type="Gene3D" id="1.20.1440.120">
    <property type="entry name" value="Recombination protein O, C-terminal domain"/>
    <property type="match status" value="1"/>
</dbReference>
<gene>
    <name evidence="1" type="ORF">SDC9_44232</name>
</gene>
<dbReference type="EMBL" id="VSSQ01000586">
    <property type="protein sequence ID" value="MPL98034.1"/>
    <property type="molecule type" value="Genomic_DNA"/>
</dbReference>
<evidence type="ECO:0008006" key="2">
    <source>
        <dbReference type="Google" id="ProtNLM"/>
    </source>
</evidence>
<protein>
    <recommendedName>
        <fullName evidence="2">DNA repair protein RecO</fullName>
    </recommendedName>
</protein>
<organism evidence="1">
    <name type="scientific">bioreactor metagenome</name>
    <dbReference type="NCBI Taxonomy" id="1076179"/>
    <lineage>
        <taxon>unclassified sequences</taxon>
        <taxon>metagenomes</taxon>
        <taxon>ecological metagenomes</taxon>
    </lineage>
</organism>
<dbReference type="AlphaFoldDB" id="A0A644W2R8"/>